<dbReference type="Pfam" id="PF21082">
    <property type="entry name" value="MS_channel_3rd"/>
    <property type="match status" value="1"/>
</dbReference>
<evidence type="ECO:0000256" key="2">
    <source>
        <dbReference type="ARBA" id="ARBA00008017"/>
    </source>
</evidence>
<organism evidence="11 12">
    <name type="scientific">Stutzerimonas tarimensis</name>
    <dbReference type="NCBI Taxonomy" id="1507735"/>
    <lineage>
        <taxon>Bacteria</taxon>
        <taxon>Pseudomonadati</taxon>
        <taxon>Pseudomonadota</taxon>
        <taxon>Gammaproteobacteria</taxon>
        <taxon>Pseudomonadales</taxon>
        <taxon>Pseudomonadaceae</taxon>
        <taxon>Stutzerimonas</taxon>
    </lineage>
</organism>
<dbReference type="PANTHER" id="PTHR30221:SF1">
    <property type="entry name" value="SMALL-CONDUCTANCE MECHANOSENSITIVE CHANNEL"/>
    <property type="match status" value="1"/>
</dbReference>
<dbReference type="SUPFAM" id="SSF50182">
    <property type="entry name" value="Sm-like ribonucleoproteins"/>
    <property type="match status" value="1"/>
</dbReference>
<evidence type="ECO:0000256" key="6">
    <source>
        <dbReference type="ARBA" id="ARBA00023136"/>
    </source>
</evidence>
<feature type="domain" description="Mechanosensitive ion channel MscS C-terminal" evidence="9">
    <location>
        <begin position="331"/>
        <end position="406"/>
    </location>
</feature>
<dbReference type="SUPFAM" id="SSF82861">
    <property type="entry name" value="Mechanosensitive channel protein MscS (YggB), transmembrane region"/>
    <property type="match status" value="1"/>
</dbReference>
<evidence type="ECO:0000256" key="3">
    <source>
        <dbReference type="ARBA" id="ARBA00022475"/>
    </source>
</evidence>
<dbReference type="InterPro" id="IPR011014">
    <property type="entry name" value="MscS_channel_TM-2"/>
</dbReference>
<evidence type="ECO:0000313" key="12">
    <source>
        <dbReference type="Proteomes" id="UP001595630"/>
    </source>
</evidence>
<evidence type="ECO:0000256" key="5">
    <source>
        <dbReference type="ARBA" id="ARBA00022989"/>
    </source>
</evidence>
<accession>A0ABV7T6W4</accession>
<dbReference type="InterPro" id="IPR006685">
    <property type="entry name" value="MscS_channel_2nd"/>
</dbReference>
<evidence type="ECO:0000259" key="9">
    <source>
        <dbReference type="Pfam" id="PF21082"/>
    </source>
</evidence>
<evidence type="ECO:0000256" key="4">
    <source>
        <dbReference type="ARBA" id="ARBA00022692"/>
    </source>
</evidence>
<keyword evidence="7" id="KW-0406">Ion transport</keyword>
<evidence type="ECO:0000259" key="8">
    <source>
        <dbReference type="Pfam" id="PF00924"/>
    </source>
</evidence>
<comment type="subcellular location">
    <subcellularLocation>
        <location evidence="7">Cell inner membrane</location>
        <topology evidence="7">Multi-pass membrane protein</topology>
    </subcellularLocation>
    <subcellularLocation>
        <location evidence="1">Cell membrane</location>
        <topology evidence="1">Multi-pass membrane protein</topology>
    </subcellularLocation>
</comment>
<keyword evidence="7" id="KW-0813">Transport</keyword>
<comment type="similarity">
    <text evidence="2 7">Belongs to the MscS (TC 1.A.23) family.</text>
</comment>
<dbReference type="InterPro" id="IPR006686">
    <property type="entry name" value="MscS_channel_CS"/>
</dbReference>
<feature type="transmembrane region" description="Helical" evidence="7">
    <location>
        <begin position="212"/>
        <end position="230"/>
    </location>
</feature>
<dbReference type="Gene3D" id="2.30.30.60">
    <property type="match status" value="1"/>
</dbReference>
<keyword evidence="12" id="KW-1185">Reference proteome</keyword>
<dbReference type="InterPro" id="IPR023408">
    <property type="entry name" value="MscS_beta-dom_sf"/>
</dbReference>
<dbReference type="PANTHER" id="PTHR30221">
    <property type="entry name" value="SMALL-CONDUCTANCE MECHANOSENSITIVE CHANNEL"/>
    <property type="match status" value="1"/>
</dbReference>
<protein>
    <recommendedName>
        <fullName evidence="7">Small-conductance mechanosensitive channel</fullName>
    </recommendedName>
</protein>
<dbReference type="SUPFAM" id="SSF82689">
    <property type="entry name" value="Mechanosensitive channel protein MscS (YggB), C-terminal domain"/>
    <property type="match status" value="1"/>
</dbReference>
<comment type="caution">
    <text evidence="11">The sequence shown here is derived from an EMBL/GenBank/DDBJ whole genome shotgun (WGS) entry which is preliminary data.</text>
</comment>
<dbReference type="InterPro" id="IPR049142">
    <property type="entry name" value="MS_channel_1st"/>
</dbReference>
<sequence>MVLHSSSFSLPNLLRLLLAMWLVFPALATAQVEDNFGTVRLDGRALFRVGPTAELEARPRARQIEQQLQAVLETPQAIRPARIQPAEGGQGRLVTVAGRTLLSVSAEDAEANALSLETLARDWAAVIDDALARALERRGSERGRFVTGVRASVETAFARLVEAGISIIPRGLAVLVVILVFWGLAAGVRQLVHMLSGRMIRDRTVENLIKQVSYYAIWLMGLVVAAYAFGVEPGSLATGLGLTSLALGFALKDILSNFVSGLLILTLRPFELGDQIIIGETEGSVERIELRATQIRTYDGRRVLVPNAEIFTSRVTNNTAAPVRRGKVLCHFEYQDAPQEVIRLLSEAAQATPGVMADPPVTVRVHELAKADVIYEVCFWADSRRSDFVLTASQIRGSIIRALQQARQAAPRFDS</sequence>
<dbReference type="Proteomes" id="UP001595630">
    <property type="component" value="Unassembled WGS sequence"/>
</dbReference>
<comment type="subunit">
    <text evidence="7">Homoheptamer.</text>
</comment>
<dbReference type="Pfam" id="PF00924">
    <property type="entry name" value="MS_channel_2nd"/>
    <property type="match status" value="1"/>
</dbReference>
<gene>
    <name evidence="11" type="ORF">ACFOMF_09785</name>
</gene>
<keyword evidence="7" id="KW-0997">Cell inner membrane</keyword>
<dbReference type="EMBL" id="JBHRXZ010000022">
    <property type="protein sequence ID" value="MFC3608066.1"/>
    <property type="molecule type" value="Genomic_DNA"/>
</dbReference>
<keyword evidence="5 7" id="KW-1133">Transmembrane helix</keyword>
<name>A0ABV7T6W4_9GAMM</name>
<dbReference type="InterPro" id="IPR049278">
    <property type="entry name" value="MS_channel_C"/>
</dbReference>
<evidence type="ECO:0000259" key="10">
    <source>
        <dbReference type="Pfam" id="PF21088"/>
    </source>
</evidence>
<dbReference type="Gene3D" id="1.10.287.1260">
    <property type="match status" value="1"/>
</dbReference>
<keyword evidence="7" id="KW-0407">Ion channel</keyword>
<dbReference type="InterPro" id="IPR011066">
    <property type="entry name" value="MscS_channel_C_sf"/>
</dbReference>
<keyword evidence="3" id="KW-1003">Cell membrane</keyword>
<evidence type="ECO:0000256" key="7">
    <source>
        <dbReference type="RuleBase" id="RU369025"/>
    </source>
</evidence>
<comment type="function">
    <text evidence="7">Mechanosensitive channel that participates in the regulation of osmotic pressure changes within the cell, opening in response to stretch forces in the membrane lipid bilayer, without the need for other proteins. Contributes to normal resistance to hypoosmotic shock. Forms an ion channel of 1.0 nanosiemens conductance with a slight preference for anions.</text>
</comment>
<proteinExistence type="inferred from homology"/>
<dbReference type="Gene3D" id="3.30.70.100">
    <property type="match status" value="1"/>
</dbReference>
<dbReference type="Pfam" id="PF21088">
    <property type="entry name" value="MS_channel_1st"/>
    <property type="match status" value="1"/>
</dbReference>
<feature type="transmembrane region" description="Helical" evidence="7">
    <location>
        <begin position="172"/>
        <end position="192"/>
    </location>
</feature>
<keyword evidence="6 7" id="KW-0472">Membrane</keyword>
<dbReference type="RefSeq" id="WP_386364278.1">
    <property type="nucleotide sequence ID" value="NZ_JBHRXZ010000022.1"/>
</dbReference>
<keyword evidence="4 7" id="KW-0812">Transmembrane</keyword>
<reference evidence="12" key="1">
    <citation type="journal article" date="2019" name="Int. J. Syst. Evol. Microbiol.">
        <title>The Global Catalogue of Microorganisms (GCM) 10K type strain sequencing project: providing services to taxonomists for standard genome sequencing and annotation.</title>
        <authorList>
            <consortium name="The Broad Institute Genomics Platform"/>
            <consortium name="The Broad Institute Genome Sequencing Center for Infectious Disease"/>
            <person name="Wu L."/>
            <person name="Ma J."/>
        </authorList>
    </citation>
    <scope>NUCLEOTIDE SEQUENCE [LARGE SCALE GENOMIC DNA]</scope>
    <source>
        <strain evidence="12">KCTC 42447</strain>
    </source>
</reference>
<dbReference type="PROSITE" id="PS01246">
    <property type="entry name" value="UPF0003"/>
    <property type="match status" value="1"/>
</dbReference>
<comment type="caution">
    <text evidence="7">Lacks conserved residue(s) required for the propagation of feature annotation.</text>
</comment>
<dbReference type="InterPro" id="IPR010920">
    <property type="entry name" value="LSM_dom_sf"/>
</dbReference>
<feature type="transmembrane region" description="Helical" evidence="7">
    <location>
        <begin position="242"/>
        <end position="265"/>
    </location>
</feature>
<evidence type="ECO:0000256" key="1">
    <source>
        <dbReference type="ARBA" id="ARBA00004651"/>
    </source>
</evidence>
<evidence type="ECO:0000313" key="11">
    <source>
        <dbReference type="EMBL" id="MFC3608066.1"/>
    </source>
</evidence>
<dbReference type="InterPro" id="IPR045275">
    <property type="entry name" value="MscS_archaea/bacteria_type"/>
</dbReference>
<feature type="domain" description="Mechanosensitive ion channel MscS" evidence="8">
    <location>
        <begin position="253"/>
        <end position="318"/>
    </location>
</feature>
<feature type="domain" description="Mechanosensitive ion channel transmembrane helices 2/3" evidence="10">
    <location>
        <begin position="212"/>
        <end position="252"/>
    </location>
</feature>